<dbReference type="Proteomes" id="UP000215914">
    <property type="component" value="Unassembled WGS sequence"/>
</dbReference>
<evidence type="ECO:0000256" key="1">
    <source>
        <dbReference type="SAM" id="MobiDB-lite"/>
    </source>
</evidence>
<feature type="region of interest" description="Disordered" evidence="1">
    <location>
        <begin position="185"/>
        <end position="211"/>
    </location>
</feature>
<reference evidence="2" key="1">
    <citation type="journal article" date="2017" name="Nature">
        <title>The sunflower genome provides insights into oil metabolism, flowering and Asterid evolution.</title>
        <authorList>
            <person name="Badouin H."/>
            <person name="Gouzy J."/>
            <person name="Grassa C.J."/>
            <person name="Murat F."/>
            <person name="Staton S.E."/>
            <person name="Cottret L."/>
            <person name="Lelandais-Briere C."/>
            <person name="Owens G.L."/>
            <person name="Carrere S."/>
            <person name="Mayjonade B."/>
            <person name="Legrand L."/>
            <person name="Gill N."/>
            <person name="Kane N.C."/>
            <person name="Bowers J.E."/>
            <person name="Hubner S."/>
            <person name="Bellec A."/>
            <person name="Berard A."/>
            <person name="Berges H."/>
            <person name="Blanchet N."/>
            <person name="Boniface M.C."/>
            <person name="Brunel D."/>
            <person name="Catrice O."/>
            <person name="Chaidir N."/>
            <person name="Claudel C."/>
            <person name="Donnadieu C."/>
            <person name="Faraut T."/>
            <person name="Fievet G."/>
            <person name="Helmstetter N."/>
            <person name="King M."/>
            <person name="Knapp S.J."/>
            <person name="Lai Z."/>
            <person name="Le Paslier M.C."/>
            <person name="Lippi Y."/>
            <person name="Lorenzon L."/>
            <person name="Mandel J.R."/>
            <person name="Marage G."/>
            <person name="Marchand G."/>
            <person name="Marquand E."/>
            <person name="Bret-Mestries E."/>
            <person name="Morien E."/>
            <person name="Nambeesan S."/>
            <person name="Nguyen T."/>
            <person name="Pegot-Espagnet P."/>
            <person name="Pouilly N."/>
            <person name="Raftis F."/>
            <person name="Sallet E."/>
            <person name="Schiex T."/>
            <person name="Thomas J."/>
            <person name="Vandecasteele C."/>
            <person name="Vares D."/>
            <person name="Vear F."/>
            <person name="Vautrin S."/>
            <person name="Crespi M."/>
            <person name="Mangin B."/>
            <person name="Burke J.M."/>
            <person name="Salse J."/>
            <person name="Munos S."/>
            <person name="Vincourt P."/>
            <person name="Rieseberg L.H."/>
            <person name="Langlade N.B."/>
        </authorList>
    </citation>
    <scope>NUCLEOTIDE SEQUENCE</scope>
    <source>
        <tissue evidence="2">Leaves</tissue>
    </source>
</reference>
<dbReference type="AlphaFoldDB" id="A0A9K3NYL3"/>
<evidence type="ECO:0000313" key="2">
    <source>
        <dbReference type="EMBL" id="KAF5816830.1"/>
    </source>
</evidence>
<accession>A0A9K3NYL3</accession>
<comment type="caution">
    <text evidence="2">The sequence shown here is derived from an EMBL/GenBank/DDBJ whole genome shotgun (WGS) entry which is preliminary data.</text>
</comment>
<protein>
    <submittedName>
        <fullName evidence="2">Transcription factor interactor and regulator CCHC(Zn) family</fullName>
    </submittedName>
</protein>
<proteinExistence type="predicted"/>
<evidence type="ECO:0000313" key="3">
    <source>
        <dbReference type="Proteomes" id="UP000215914"/>
    </source>
</evidence>
<reference evidence="2" key="2">
    <citation type="submission" date="2020-06" db="EMBL/GenBank/DDBJ databases">
        <title>Helianthus annuus Genome sequencing and assembly Release 2.</title>
        <authorList>
            <person name="Gouzy J."/>
            <person name="Langlade N."/>
            <person name="Munos S."/>
        </authorList>
    </citation>
    <scope>NUCLEOTIDE SEQUENCE</scope>
    <source>
        <tissue evidence="2">Leaves</tissue>
    </source>
</reference>
<dbReference type="EMBL" id="MNCJ02000317">
    <property type="protein sequence ID" value="KAF5816830.1"/>
    <property type="molecule type" value="Genomic_DNA"/>
</dbReference>
<keyword evidence="3" id="KW-1185">Reference proteome</keyword>
<dbReference type="InterPro" id="IPR040256">
    <property type="entry name" value="At4g02000-like"/>
</dbReference>
<sequence length="245" mass="27378">MSQVLERSPWLVDNVPLVLQLWDPSVVLCKPNPKTVPIWVTINNLPLSLWNGGNIGQVVSCVGKPLMLDQATLKRCETKEGPLNFARVLIDAKASNGLPDKVKINLPSYGETPGKSYFLNLSYKWKPPCCKNCEVFRHSVEKCPKNVQTVMKDQNLTKNGMVSKVGKVQVDEFIEVVKKPRAQNKGKTPIWQPIKTKNGPVMSEPGPSRQTGLQQLSLKVGSVRRKPNNEAMRLLGFTIVLIWAR</sequence>
<dbReference type="PANTHER" id="PTHR31286:SF165">
    <property type="entry name" value="DUF4283 DOMAIN-CONTAINING PROTEIN"/>
    <property type="match status" value="1"/>
</dbReference>
<dbReference type="Gramene" id="mRNA:HanXRQr2_Chr02g0045891">
    <property type="protein sequence ID" value="CDS:HanXRQr2_Chr02g0045891.1"/>
    <property type="gene ID" value="HanXRQr2_Chr02g0045891"/>
</dbReference>
<dbReference type="PANTHER" id="PTHR31286">
    <property type="entry name" value="GLYCINE-RICH CELL WALL STRUCTURAL PROTEIN 1.8-LIKE"/>
    <property type="match status" value="1"/>
</dbReference>
<organism evidence="2 3">
    <name type="scientific">Helianthus annuus</name>
    <name type="common">Common sunflower</name>
    <dbReference type="NCBI Taxonomy" id="4232"/>
    <lineage>
        <taxon>Eukaryota</taxon>
        <taxon>Viridiplantae</taxon>
        <taxon>Streptophyta</taxon>
        <taxon>Embryophyta</taxon>
        <taxon>Tracheophyta</taxon>
        <taxon>Spermatophyta</taxon>
        <taxon>Magnoliopsida</taxon>
        <taxon>eudicotyledons</taxon>
        <taxon>Gunneridae</taxon>
        <taxon>Pentapetalae</taxon>
        <taxon>asterids</taxon>
        <taxon>campanulids</taxon>
        <taxon>Asterales</taxon>
        <taxon>Asteraceae</taxon>
        <taxon>Asteroideae</taxon>
        <taxon>Heliantheae alliance</taxon>
        <taxon>Heliantheae</taxon>
        <taxon>Helianthus</taxon>
    </lineage>
</organism>
<name>A0A9K3NYL3_HELAN</name>
<gene>
    <name evidence="2" type="ORF">HanXRQr2_Chr02g0045891</name>
</gene>